<keyword evidence="6 12" id="KW-0812">Transmembrane</keyword>
<evidence type="ECO:0000256" key="6">
    <source>
        <dbReference type="ARBA" id="ARBA00022692"/>
    </source>
</evidence>
<dbReference type="Proteomes" id="UP000309174">
    <property type="component" value="Unassembled WGS sequence"/>
</dbReference>
<dbReference type="PROSITE" id="PS50885">
    <property type="entry name" value="HAMP"/>
    <property type="match status" value="1"/>
</dbReference>
<dbReference type="GO" id="GO:0005886">
    <property type="term" value="C:plasma membrane"/>
    <property type="evidence" value="ECO:0007669"/>
    <property type="project" value="UniProtKB-SubCell"/>
</dbReference>
<dbReference type="Gene3D" id="3.30.565.10">
    <property type="entry name" value="Histidine kinase-like ATPase, C-terminal domain"/>
    <property type="match status" value="1"/>
</dbReference>
<dbReference type="InterPro" id="IPR003660">
    <property type="entry name" value="HAMP_dom"/>
</dbReference>
<name>A0A5C4JHB3_9ACTN</name>
<evidence type="ECO:0000256" key="2">
    <source>
        <dbReference type="ARBA" id="ARBA00004236"/>
    </source>
</evidence>
<keyword evidence="7 15" id="KW-0418">Kinase</keyword>
<evidence type="ECO:0000256" key="12">
    <source>
        <dbReference type="SAM" id="Phobius"/>
    </source>
</evidence>
<dbReference type="EMBL" id="VCKW01000018">
    <property type="protein sequence ID" value="TMR05713.1"/>
    <property type="molecule type" value="Genomic_DNA"/>
</dbReference>
<dbReference type="Pfam" id="PF02518">
    <property type="entry name" value="HATPase_c"/>
    <property type="match status" value="1"/>
</dbReference>
<dbReference type="AlphaFoldDB" id="A0A5C4JHB3"/>
<feature type="transmembrane region" description="Helical" evidence="12">
    <location>
        <begin position="45"/>
        <end position="69"/>
    </location>
</feature>
<feature type="transmembrane region" description="Helical" evidence="12">
    <location>
        <begin position="394"/>
        <end position="413"/>
    </location>
</feature>
<dbReference type="SUPFAM" id="SSF55874">
    <property type="entry name" value="ATPase domain of HSP90 chaperone/DNA topoisomerase II/histidine kinase"/>
    <property type="match status" value="1"/>
</dbReference>
<accession>A0A5C4JHB3</accession>
<evidence type="ECO:0000313" key="15">
    <source>
        <dbReference type="EMBL" id="TMR05713.1"/>
    </source>
</evidence>
<dbReference type="Gene3D" id="1.10.287.130">
    <property type="match status" value="1"/>
</dbReference>
<feature type="domain" description="HAMP" evidence="14">
    <location>
        <begin position="418"/>
        <end position="470"/>
    </location>
</feature>
<comment type="caution">
    <text evidence="15">The sequence shown here is derived from an EMBL/GenBank/DDBJ whole genome shotgun (WGS) entry which is preliminary data.</text>
</comment>
<evidence type="ECO:0000313" key="16">
    <source>
        <dbReference type="Proteomes" id="UP000309174"/>
    </source>
</evidence>
<evidence type="ECO:0000256" key="11">
    <source>
        <dbReference type="SAM" id="MobiDB-lite"/>
    </source>
</evidence>
<evidence type="ECO:0000259" key="13">
    <source>
        <dbReference type="PROSITE" id="PS50109"/>
    </source>
</evidence>
<keyword evidence="5" id="KW-0808">Transferase</keyword>
<dbReference type="InterPro" id="IPR003594">
    <property type="entry name" value="HATPase_dom"/>
</dbReference>
<keyword evidence="8 12" id="KW-1133">Transmembrane helix</keyword>
<evidence type="ECO:0000256" key="5">
    <source>
        <dbReference type="ARBA" id="ARBA00022679"/>
    </source>
</evidence>
<sequence>MPGQRWRARGPGERVLLSRDLPGLPLCDLVGRTNHGRSPHPRHELFITTVGAVLTTLVGVFVGGCRVIVCRNGNGHATGEQSSAALVPRGADHYCTYWYSDNWELSPRVRGRHGHGLESVLRRRRPAVADMRPSPRPPGCSSLPGPGVHPTPWRRSPGRRSRPLPFAPWPFQGGLASRALYGAGAGPLARRPAVDRFGGGGVDKGRTARPGVPGLPYLNGTALPHVDGGDASLGTGSVMRGTCALAALVVAAVVALVICVPVAMAERDLAADGELVTAQREMAAVAFVVARAPDPAAVAAAFAPGGGLAESASGRRIIVIMPDGRRLGHRWALLSAPPVRESDLARARAQTAAVETEGGGTEIVLQPAPAAGGGTAVIQHWTSASSVPPGTRALWSWLALFALAAVAVAALAGHRFGARGARLAGRFGRAAAAVRAGDVVVRIEPDGPREFREAATAFNAMSERVAERLRAERRLAGDLPHRLRTPLAALRLRLDRLADGSREDAARAALVRLEQEVDLLIRVARVPGGGLLEDMRAGCDAAEVVAERGRFWSVLAEDQDRRWRLSCPEHPVPVRMDRDRLATALDALIGNVFHHTPDGTAFEVALEPGADGAVIVISDAGPGIADPDAAVRRGGSDGGSTGLGLDIARRIAESGGGGLRIGRSALGGARIVLWARIDDVPDDGS</sequence>
<evidence type="ECO:0000256" key="3">
    <source>
        <dbReference type="ARBA" id="ARBA00012438"/>
    </source>
</evidence>
<evidence type="ECO:0000256" key="10">
    <source>
        <dbReference type="ARBA" id="ARBA00023136"/>
    </source>
</evidence>
<dbReference type="PROSITE" id="PS50109">
    <property type="entry name" value="HIS_KIN"/>
    <property type="match status" value="1"/>
</dbReference>
<dbReference type="Pfam" id="PF00672">
    <property type="entry name" value="HAMP"/>
    <property type="match status" value="1"/>
</dbReference>
<keyword evidence="16" id="KW-1185">Reference proteome</keyword>
<dbReference type="GO" id="GO:0000155">
    <property type="term" value="F:phosphorelay sensor kinase activity"/>
    <property type="evidence" value="ECO:0007669"/>
    <property type="project" value="InterPro"/>
</dbReference>
<dbReference type="PANTHER" id="PTHR45436:SF5">
    <property type="entry name" value="SENSOR HISTIDINE KINASE TRCS"/>
    <property type="match status" value="1"/>
</dbReference>
<evidence type="ECO:0000256" key="9">
    <source>
        <dbReference type="ARBA" id="ARBA00023012"/>
    </source>
</evidence>
<dbReference type="SMART" id="SM00304">
    <property type="entry name" value="HAMP"/>
    <property type="match status" value="1"/>
</dbReference>
<keyword evidence="4" id="KW-0597">Phosphoprotein</keyword>
<dbReference type="InterPro" id="IPR004358">
    <property type="entry name" value="Sig_transdc_His_kin-like_C"/>
</dbReference>
<dbReference type="InterPro" id="IPR050428">
    <property type="entry name" value="TCS_sensor_his_kinase"/>
</dbReference>
<dbReference type="CDD" id="cd00082">
    <property type="entry name" value="HisKA"/>
    <property type="match status" value="1"/>
</dbReference>
<evidence type="ECO:0000256" key="8">
    <source>
        <dbReference type="ARBA" id="ARBA00022989"/>
    </source>
</evidence>
<protein>
    <recommendedName>
        <fullName evidence="3">histidine kinase</fullName>
        <ecNumber evidence="3">2.7.13.3</ecNumber>
    </recommendedName>
</protein>
<evidence type="ECO:0000256" key="4">
    <source>
        <dbReference type="ARBA" id="ARBA00022553"/>
    </source>
</evidence>
<evidence type="ECO:0000256" key="1">
    <source>
        <dbReference type="ARBA" id="ARBA00000085"/>
    </source>
</evidence>
<comment type="subcellular location">
    <subcellularLocation>
        <location evidence="2">Cell membrane</location>
    </subcellularLocation>
</comment>
<dbReference type="OrthoDB" id="3206505at2"/>
<keyword evidence="9" id="KW-0902">Two-component regulatory system</keyword>
<proteinExistence type="predicted"/>
<keyword evidence="10 12" id="KW-0472">Membrane</keyword>
<dbReference type="EC" id="2.7.13.3" evidence="3"/>
<dbReference type="PRINTS" id="PR00344">
    <property type="entry name" value="BCTRLSENSOR"/>
</dbReference>
<dbReference type="InterPro" id="IPR036890">
    <property type="entry name" value="HATPase_C_sf"/>
</dbReference>
<dbReference type="InterPro" id="IPR036097">
    <property type="entry name" value="HisK_dim/P_sf"/>
</dbReference>
<organism evidence="15 16">
    <name type="scientific">Actinomadura soli</name>
    <dbReference type="NCBI Taxonomy" id="2508997"/>
    <lineage>
        <taxon>Bacteria</taxon>
        <taxon>Bacillati</taxon>
        <taxon>Actinomycetota</taxon>
        <taxon>Actinomycetes</taxon>
        <taxon>Streptosporangiales</taxon>
        <taxon>Thermomonosporaceae</taxon>
        <taxon>Actinomadura</taxon>
    </lineage>
</organism>
<dbReference type="SUPFAM" id="SSF47384">
    <property type="entry name" value="Homodimeric domain of signal transducing histidine kinase"/>
    <property type="match status" value="1"/>
</dbReference>
<reference evidence="15 16" key="1">
    <citation type="submission" date="2019-05" db="EMBL/GenBank/DDBJ databases">
        <title>Draft genome sequence of Actinomadura sp. 14C53.</title>
        <authorList>
            <person name="Saricaoglu S."/>
            <person name="Isik K."/>
        </authorList>
    </citation>
    <scope>NUCLEOTIDE SEQUENCE [LARGE SCALE GENOMIC DNA]</scope>
    <source>
        <strain evidence="15 16">14C53</strain>
    </source>
</reference>
<dbReference type="InterPro" id="IPR005467">
    <property type="entry name" value="His_kinase_dom"/>
</dbReference>
<evidence type="ECO:0000256" key="7">
    <source>
        <dbReference type="ARBA" id="ARBA00022777"/>
    </source>
</evidence>
<comment type="catalytic activity">
    <reaction evidence="1">
        <text>ATP + protein L-histidine = ADP + protein N-phospho-L-histidine.</text>
        <dbReference type="EC" id="2.7.13.3"/>
    </reaction>
</comment>
<feature type="region of interest" description="Disordered" evidence="11">
    <location>
        <begin position="129"/>
        <end position="161"/>
    </location>
</feature>
<dbReference type="InterPro" id="IPR003661">
    <property type="entry name" value="HisK_dim/P_dom"/>
</dbReference>
<evidence type="ECO:0000259" key="14">
    <source>
        <dbReference type="PROSITE" id="PS50885"/>
    </source>
</evidence>
<dbReference type="SMART" id="SM00387">
    <property type="entry name" value="HATPase_c"/>
    <property type="match status" value="1"/>
</dbReference>
<dbReference type="PANTHER" id="PTHR45436">
    <property type="entry name" value="SENSOR HISTIDINE KINASE YKOH"/>
    <property type="match status" value="1"/>
</dbReference>
<feature type="domain" description="Histidine kinase" evidence="13">
    <location>
        <begin position="478"/>
        <end position="679"/>
    </location>
</feature>
<gene>
    <name evidence="15" type="ORF">ETD83_05600</name>
</gene>
<feature type="transmembrane region" description="Helical" evidence="12">
    <location>
        <begin position="243"/>
        <end position="264"/>
    </location>
</feature>